<keyword evidence="5" id="KW-1185">Reference proteome</keyword>
<dbReference type="InParanoid" id="A0A078AQA5"/>
<dbReference type="OMA" id="YMIALQI"/>
<evidence type="ECO:0008006" key="6">
    <source>
        <dbReference type="Google" id="ProtNLM"/>
    </source>
</evidence>
<keyword evidence="3" id="KW-1133">Transmembrane helix</keyword>
<proteinExistence type="predicted"/>
<keyword evidence="3" id="KW-0812">Transmembrane</keyword>
<accession>A0A078AQA5</accession>
<dbReference type="AlphaFoldDB" id="A0A078AQA5"/>
<dbReference type="PANTHER" id="PTHR31398:SF0">
    <property type="entry name" value="MEIOTIC NUCLEAR DIVISION PROTEIN 1 HOMOLOG"/>
    <property type="match status" value="1"/>
</dbReference>
<evidence type="ECO:0000313" key="5">
    <source>
        <dbReference type="Proteomes" id="UP000039865"/>
    </source>
</evidence>
<feature type="transmembrane region" description="Helical" evidence="3">
    <location>
        <begin position="315"/>
        <end position="337"/>
    </location>
</feature>
<feature type="compositionally biased region" description="Polar residues" evidence="2">
    <location>
        <begin position="379"/>
        <end position="397"/>
    </location>
</feature>
<protein>
    <recommendedName>
        <fullName evidence="6">Accessory gland protein</fullName>
    </recommendedName>
</protein>
<dbReference type="Proteomes" id="UP000039865">
    <property type="component" value="Unassembled WGS sequence"/>
</dbReference>
<dbReference type="PANTHER" id="PTHR31398">
    <property type="entry name" value="MEIOTIC NUCLEAR DIVISION PROTEIN 1 HOMOLOG"/>
    <property type="match status" value="1"/>
</dbReference>
<sequence>MSDDFKAFDWFGQTIQLTYKGEDSYKTMLGASVSFVLVLILLGFSIFKSIYLFSRYNPEVSKVSLIRDMTLGEIFKPQETGFDFAFGLNKDLDPRIGHFTIRQYGVYETEQKDSSGKNIKKKTFRDLKFQKCLAENFDFPDESEVVSKGISNYLCLTDTDYQFQGNYYSDNFEYLEIKLWKCKDTPQLKCYNQTTINKYLDYETFNFAFINNYFDLTNFESGGQIRPFIDDQLFFEVESSRVKKTNFYIQSQEAELEDDLIQFGQSESISFHQVSNQRFYDNQYRPDEGYIVSVYLRFDNRYDVYSRKIYSILELLGDIGGLYGALVGIGFVFVGFISSRMFLSDIMKKIYQVRKYILEPEISDFEQVKPNTKFKNQIRNPHQKTMSNNTNTSLQQKEYTEDQVTQRKSNDLNKEEGGIKIITIEQDIPLNSERPFIKDQQVIDPSYLSPTQIKHQYKKKVSLKRLNTKLIDAEKVNLELQDEHDIKEREQLNAQIFKKKRQVNDIDVNNLLISFISRMRFNYDIKSIIQYLSKCLCLKNLERKRNKRYYKKHYLYQKGEKKLSQELDIISLLKTQRKFKLLAQALLSQKHRMLLRFQRQNVLETASESSDSDDDNLDTLTLMENKNPLIRLVIYGKLKKMMKSFEGQKLKMIEKNLMRGVFQRKLKDFQEELIDQTENKTLLQRLHGQLMESAQKVRIDGANTHRENNFMEEYDDSSMLSGKIKTVIEDIQNISSQMDDQEFQKFEMDELVIKLPEVAFHYLNKESLFASNDSKFLSHIEKQKTNEDV</sequence>
<evidence type="ECO:0000256" key="2">
    <source>
        <dbReference type="SAM" id="MobiDB-lite"/>
    </source>
</evidence>
<dbReference type="EMBL" id="CCKQ01011554">
    <property type="protein sequence ID" value="CDW83128.1"/>
    <property type="molecule type" value="Genomic_DNA"/>
</dbReference>
<keyword evidence="1" id="KW-0175">Coiled coil</keyword>
<dbReference type="GO" id="GO:0007131">
    <property type="term" value="P:reciprocal meiotic recombination"/>
    <property type="evidence" value="ECO:0007669"/>
    <property type="project" value="TreeGrafter"/>
</dbReference>
<name>A0A078AQA5_STYLE</name>
<feature type="coiled-coil region" evidence="1">
    <location>
        <begin position="463"/>
        <end position="490"/>
    </location>
</feature>
<evidence type="ECO:0000256" key="3">
    <source>
        <dbReference type="SAM" id="Phobius"/>
    </source>
</evidence>
<evidence type="ECO:0000256" key="1">
    <source>
        <dbReference type="SAM" id="Coils"/>
    </source>
</evidence>
<reference evidence="4 5" key="1">
    <citation type="submission" date="2014-06" db="EMBL/GenBank/DDBJ databases">
        <authorList>
            <person name="Swart Estienne"/>
        </authorList>
    </citation>
    <scope>NUCLEOTIDE SEQUENCE [LARGE SCALE GENOMIC DNA]</scope>
    <source>
        <strain evidence="4 5">130c</strain>
    </source>
</reference>
<keyword evidence="3" id="KW-0472">Membrane</keyword>
<dbReference type="GO" id="GO:0005634">
    <property type="term" value="C:nucleus"/>
    <property type="evidence" value="ECO:0007669"/>
    <property type="project" value="TreeGrafter"/>
</dbReference>
<feature type="transmembrane region" description="Helical" evidence="3">
    <location>
        <begin position="28"/>
        <end position="47"/>
    </location>
</feature>
<evidence type="ECO:0000313" key="4">
    <source>
        <dbReference type="EMBL" id="CDW83128.1"/>
    </source>
</evidence>
<feature type="region of interest" description="Disordered" evidence="2">
    <location>
        <begin position="379"/>
        <end position="410"/>
    </location>
</feature>
<organism evidence="4 5">
    <name type="scientific">Stylonychia lemnae</name>
    <name type="common">Ciliate</name>
    <dbReference type="NCBI Taxonomy" id="5949"/>
    <lineage>
        <taxon>Eukaryota</taxon>
        <taxon>Sar</taxon>
        <taxon>Alveolata</taxon>
        <taxon>Ciliophora</taxon>
        <taxon>Intramacronucleata</taxon>
        <taxon>Spirotrichea</taxon>
        <taxon>Stichotrichia</taxon>
        <taxon>Sporadotrichida</taxon>
        <taxon>Oxytrichidae</taxon>
        <taxon>Stylonychinae</taxon>
        <taxon>Stylonychia</taxon>
    </lineage>
</organism>
<feature type="compositionally biased region" description="Basic and acidic residues" evidence="2">
    <location>
        <begin position="398"/>
        <end position="410"/>
    </location>
</feature>
<dbReference type="OrthoDB" id="10691902at2759"/>
<gene>
    <name evidence="4" type="primary">Contig2109.g2267</name>
    <name evidence="4" type="ORF">STYLEM_12167</name>
</gene>